<evidence type="ECO:0000313" key="2">
    <source>
        <dbReference type="Proteomes" id="UP001595884"/>
    </source>
</evidence>
<gene>
    <name evidence="1" type="ORF">ACFO7V_00645</name>
</gene>
<organism evidence="1 2">
    <name type="scientific">Glutamicibacter bergerei</name>
    <dbReference type="NCBI Taxonomy" id="256702"/>
    <lineage>
        <taxon>Bacteria</taxon>
        <taxon>Bacillati</taxon>
        <taxon>Actinomycetota</taxon>
        <taxon>Actinomycetes</taxon>
        <taxon>Micrococcales</taxon>
        <taxon>Micrococcaceae</taxon>
        <taxon>Glutamicibacter</taxon>
    </lineage>
</organism>
<evidence type="ECO:0000313" key="1">
    <source>
        <dbReference type="EMBL" id="MFC4714657.1"/>
    </source>
</evidence>
<keyword evidence="2" id="KW-1185">Reference proteome</keyword>
<dbReference type="RefSeq" id="WP_346060061.1">
    <property type="nucleotide sequence ID" value="NZ_BAAAVQ010000071.1"/>
</dbReference>
<name>A0ABV9MFL9_9MICC</name>
<comment type="caution">
    <text evidence="1">The sequence shown here is derived from an EMBL/GenBank/DDBJ whole genome shotgun (WGS) entry which is preliminary data.</text>
</comment>
<protein>
    <submittedName>
        <fullName evidence="1">Uncharacterized protein</fullName>
    </submittedName>
</protein>
<proteinExistence type="predicted"/>
<dbReference type="EMBL" id="JBHSHE010000003">
    <property type="protein sequence ID" value="MFC4714657.1"/>
    <property type="molecule type" value="Genomic_DNA"/>
</dbReference>
<sequence>MVASYTLGHVRIVTDSGMLENQLISAADGVIEAVKPHSTGVSAEIDGCGMLCLPGIVDLQSNALARECRPRPGVRHP</sequence>
<dbReference type="Proteomes" id="UP001595884">
    <property type="component" value="Unassembled WGS sequence"/>
</dbReference>
<reference evidence="2" key="1">
    <citation type="journal article" date="2019" name="Int. J. Syst. Evol. Microbiol.">
        <title>The Global Catalogue of Microorganisms (GCM) 10K type strain sequencing project: providing services to taxonomists for standard genome sequencing and annotation.</title>
        <authorList>
            <consortium name="The Broad Institute Genomics Platform"/>
            <consortium name="The Broad Institute Genome Sequencing Center for Infectious Disease"/>
            <person name="Wu L."/>
            <person name="Ma J."/>
        </authorList>
    </citation>
    <scope>NUCLEOTIDE SEQUENCE [LARGE SCALE GENOMIC DNA]</scope>
    <source>
        <strain evidence="2">CGMCC 1.12849</strain>
    </source>
</reference>
<accession>A0ABV9MFL9</accession>